<accession>K0T1P1</accession>
<feature type="compositionally biased region" description="Basic and acidic residues" evidence="1">
    <location>
        <begin position="89"/>
        <end position="99"/>
    </location>
</feature>
<evidence type="ECO:0000313" key="3">
    <source>
        <dbReference type="Proteomes" id="UP000266841"/>
    </source>
</evidence>
<dbReference type="AlphaFoldDB" id="K0T1P1"/>
<feature type="region of interest" description="Disordered" evidence="1">
    <location>
        <begin position="1"/>
        <end position="32"/>
    </location>
</feature>
<keyword evidence="3" id="KW-1185">Reference proteome</keyword>
<evidence type="ECO:0000256" key="1">
    <source>
        <dbReference type="SAM" id="MobiDB-lite"/>
    </source>
</evidence>
<reference evidence="2 3" key="1">
    <citation type="journal article" date="2012" name="Genome Biol.">
        <title>Genome and low-iron response of an oceanic diatom adapted to chronic iron limitation.</title>
        <authorList>
            <person name="Lommer M."/>
            <person name="Specht M."/>
            <person name="Roy A.S."/>
            <person name="Kraemer L."/>
            <person name="Andreson R."/>
            <person name="Gutowska M.A."/>
            <person name="Wolf J."/>
            <person name="Bergner S.V."/>
            <person name="Schilhabel M.B."/>
            <person name="Klostermeier U.C."/>
            <person name="Beiko R.G."/>
            <person name="Rosenstiel P."/>
            <person name="Hippler M."/>
            <person name="Laroche J."/>
        </authorList>
    </citation>
    <scope>NUCLEOTIDE SEQUENCE [LARGE SCALE GENOMIC DNA]</scope>
    <source>
        <strain evidence="2 3">CCMP1005</strain>
    </source>
</reference>
<proteinExistence type="predicted"/>
<name>K0T1P1_THAOC</name>
<comment type="caution">
    <text evidence="2">The sequence shown here is derived from an EMBL/GenBank/DDBJ whole genome shotgun (WGS) entry which is preliminary data.</text>
</comment>
<gene>
    <name evidence="2" type="ORF">THAOC_11849</name>
</gene>
<feature type="region of interest" description="Disordered" evidence="1">
    <location>
        <begin position="81"/>
        <end position="111"/>
    </location>
</feature>
<organism evidence="2 3">
    <name type="scientific">Thalassiosira oceanica</name>
    <name type="common">Marine diatom</name>
    <dbReference type="NCBI Taxonomy" id="159749"/>
    <lineage>
        <taxon>Eukaryota</taxon>
        <taxon>Sar</taxon>
        <taxon>Stramenopiles</taxon>
        <taxon>Ochrophyta</taxon>
        <taxon>Bacillariophyta</taxon>
        <taxon>Coscinodiscophyceae</taxon>
        <taxon>Thalassiosirophycidae</taxon>
        <taxon>Thalassiosirales</taxon>
        <taxon>Thalassiosiraceae</taxon>
        <taxon>Thalassiosira</taxon>
    </lineage>
</organism>
<protein>
    <submittedName>
        <fullName evidence="2">Uncharacterized protein</fullName>
    </submittedName>
</protein>
<sequence>MSKYSPNDDSTMKCSGIQRPRNENSDDTATIDDSTRSLTTIDSIFSFYIDGVDDLQQPTPQNQEWMTSLGQAEFPTGVSLRDLGLPGSDKPKRDLREGDTVYPSFDDFGEHPPQILLEQVEDSAQPTRRRWSSLT</sequence>
<dbReference type="Proteomes" id="UP000266841">
    <property type="component" value="Unassembled WGS sequence"/>
</dbReference>
<feature type="compositionally biased region" description="Polar residues" evidence="1">
    <location>
        <begin position="1"/>
        <end position="13"/>
    </location>
</feature>
<dbReference type="EMBL" id="AGNL01013594">
    <property type="protein sequence ID" value="EJK67156.1"/>
    <property type="molecule type" value="Genomic_DNA"/>
</dbReference>
<evidence type="ECO:0000313" key="2">
    <source>
        <dbReference type="EMBL" id="EJK67156.1"/>
    </source>
</evidence>